<dbReference type="SUPFAM" id="SSF53850">
    <property type="entry name" value="Periplasmic binding protein-like II"/>
    <property type="match status" value="1"/>
</dbReference>
<dbReference type="Pfam" id="PF00126">
    <property type="entry name" value="HTH_1"/>
    <property type="match status" value="1"/>
</dbReference>
<protein>
    <submittedName>
        <fullName evidence="6">Transcriptional regulator, LysR family</fullName>
    </submittedName>
</protein>
<dbReference type="Gene3D" id="1.10.10.10">
    <property type="entry name" value="Winged helix-like DNA-binding domain superfamily/Winged helix DNA-binding domain"/>
    <property type="match status" value="1"/>
</dbReference>
<evidence type="ECO:0000313" key="7">
    <source>
        <dbReference type="Proteomes" id="UP000033115"/>
    </source>
</evidence>
<dbReference type="EMBL" id="CP009933">
    <property type="protein sequence ID" value="AKA68780.1"/>
    <property type="molecule type" value="Genomic_DNA"/>
</dbReference>
<dbReference type="PROSITE" id="PS50931">
    <property type="entry name" value="HTH_LYSR"/>
    <property type="match status" value="1"/>
</dbReference>
<evidence type="ECO:0000256" key="4">
    <source>
        <dbReference type="ARBA" id="ARBA00023163"/>
    </source>
</evidence>
<dbReference type="SUPFAM" id="SSF46785">
    <property type="entry name" value="Winged helix' DNA-binding domain"/>
    <property type="match status" value="1"/>
</dbReference>
<dbReference type="STRING" id="1548.CSCA_1655"/>
<keyword evidence="7" id="KW-1185">Reference proteome</keyword>
<evidence type="ECO:0000259" key="5">
    <source>
        <dbReference type="PROSITE" id="PS50931"/>
    </source>
</evidence>
<evidence type="ECO:0000256" key="1">
    <source>
        <dbReference type="ARBA" id="ARBA00009437"/>
    </source>
</evidence>
<dbReference type="GO" id="GO:0000976">
    <property type="term" value="F:transcription cis-regulatory region binding"/>
    <property type="evidence" value="ECO:0007669"/>
    <property type="project" value="TreeGrafter"/>
</dbReference>
<dbReference type="FunFam" id="1.10.10.10:FF:000001">
    <property type="entry name" value="LysR family transcriptional regulator"/>
    <property type="match status" value="1"/>
</dbReference>
<evidence type="ECO:0000256" key="3">
    <source>
        <dbReference type="ARBA" id="ARBA00023125"/>
    </source>
</evidence>
<sequence>MNLKQLQYFRILAQTEHYTKAAEKLYITQPSLSYSISELEREFGTQLFEKEGRNVKLTKYGRFFLSYVEKALDELDLGKNLLLKMVSPTEGKVDLAFIYTLGSKFVPNIVQSFLNETSYKNVEFSFAQGNTQYLINNLKEGKFDLVFCSFVENEPNIDFIPIAQEELVIIVPKDHPLSNYKSISLNETSPYPFVFFSNESGLRPLIDKMFKDSNIVPKIACEAEEDTAIAGFVAINYGIAIIPNIPSLKNFDVKILKIKQPNYKRFIYAATVKNRYNTLATDSFRSFAIKYGKKNYLDTNKYI</sequence>
<comment type="similarity">
    <text evidence="1">Belongs to the LysR transcriptional regulatory family.</text>
</comment>
<dbReference type="Gene3D" id="3.40.190.290">
    <property type="match status" value="1"/>
</dbReference>
<dbReference type="PANTHER" id="PTHR30126">
    <property type="entry name" value="HTH-TYPE TRANSCRIPTIONAL REGULATOR"/>
    <property type="match status" value="1"/>
</dbReference>
<evidence type="ECO:0000313" key="6">
    <source>
        <dbReference type="EMBL" id="AKA68780.1"/>
    </source>
</evidence>
<keyword evidence="3" id="KW-0238">DNA-binding</keyword>
<dbReference type="KEGG" id="csq:CSCA_1655"/>
<dbReference type="InterPro" id="IPR005119">
    <property type="entry name" value="LysR_subst-bd"/>
</dbReference>
<dbReference type="GO" id="GO:0003700">
    <property type="term" value="F:DNA-binding transcription factor activity"/>
    <property type="evidence" value="ECO:0007669"/>
    <property type="project" value="InterPro"/>
</dbReference>
<dbReference type="AlphaFoldDB" id="A0A0E3JYE1"/>
<organism evidence="6 7">
    <name type="scientific">Clostridium scatologenes</name>
    <dbReference type="NCBI Taxonomy" id="1548"/>
    <lineage>
        <taxon>Bacteria</taxon>
        <taxon>Bacillati</taxon>
        <taxon>Bacillota</taxon>
        <taxon>Clostridia</taxon>
        <taxon>Eubacteriales</taxon>
        <taxon>Clostridiaceae</taxon>
        <taxon>Clostridium</taxon>
    </lineage>
</organism>
<dbReference type="HOGENOM" id="CLU_039613_6_2_9"/>
<accession>A0A0E3JYE1</accession>
<dbReference type="PRINTS" id="PR00039">
    <property type="entry name" value="HTHLYSR"/>
</dbReference>
<dbReference type="InterPro" id="IPR036390">
    <property type="entry name" value="WH_DNA-bd_sf"/>
</dbReference>
<dbReference type="RefSeq" id="WP_029159266.1">
    <property type="nucleotide sequence ID" value="NZ_CP009933.1"/>
</dbReference>
<proteinExistence type="inferred from homology"/>
<dbReference type="InterPro" id="IPR036388">
    <property type="entry name" value="WH-like_DNA-bd_sf"/>
</dbReference>
<feature type="domain" description="HTH lysR-type" evidence="5">
    <location>
        <begin position="1"/>
        <end position="58"/>
    </location>
</feature>
<dbReference type="InterPro" id="IPR000847">
    <property type="entry name" value="LysR_HTH_N"/>
</dbReference>
<dbReference type="PANTHER" id="PTHR30126:SF39">
    <property type="entry name" value="HTH-TYPE TRANSCRIPTIONAL REGULATOR CYSL"/>
    <property type="match status" value="1"/>
</dbReference>
<evidence type="ECO:0000256" key="2">
    <source>
        <dbReference type="ARBA" id="ARBA00023015"/>
    </source>
</evidence>
<keyword evidence="2" id="KW-0805">Transcription regulation</keyword>
<dbReference type="Proteomes" id="UP000033115">
    <property type="component" value="Chromosome"/>
</dbReference>
<keyword evidence="4" id="KW-0804">Transcription</keyword>
<dbReference type="CDD" id="cd08434">
    <property type="entry name" value="PBP2_GltC_like"/>
    <property type="match status" value="1"/>
</dbReference>
<name>A0A0E3JYE1_CLOSL</name>
<gene>
    <name evidence="6" type="ORF">CSCA_1655</name>
</gene>
<reference evidence="6 7" key="1">
    <citation type="journal article" date="2015" name="J. Biotechnol.">
        <title>Complete genome sequence of a malodorant-producing acetogen, Clostridium scatologenes ATCC 25775(T).</title>
        <authorList>
            <person name="Zhu Z."/>
            <person name="Guo T."/>
            <person name="Zheng H."/>
            <person name="Song T."/>
            <person name="Ouyang P."/>
            <person name="Xie J."/>
        </authorList>
    </citation>
    <scope>NUCLEOTIDE SEQUENCE [LARGE SCALE GENOMIC DNA]</scope>
    <source>
        <strain evidence="6 7">ATCC 25775</strain>
    </source>
</reference>
<dbReference type="Pfam" id="PF03466">
    <property type="entry name" value="LysR_substrate"/>
    <property type="match status" value="1"/>
</dbReference>